<dbReference type="InterPro" id="IPR001579">
    <property type="entry name" value="Glyco_hydro_18_chit_AS"/>
</dbReference>
<feature type="domain" description="GH18" evidence="5">
    <location>
        <begin position="240"/>
        <end position="559"/>
    </location>
</feature>
<sequence>MKKKDIYMVLGCFAILIGFMLTKHYVLAASLSKDYQGPVLMIKEEENMTTYENYDEVVKRQDENVYIDLDTISNHLKILTDYDANNGVLVITSTDKIIRFYQDGKVKMNQNIVENIPPMKKMDEKIFIPINKIAENLRIKYTFVEENGSIILENQMDKKIIAKAVKNNVNVRFEATSWSHEDDFLQEDEAVEVLKEEGEWVKVLTPRGKTGYVQKKELKDQQEVLGLADKNKPVWKPESGKIILTWEHVFSKNPEISKIGALEGVNVISPTWITLTDASGTIKNKISNEYIYWAKSRGYKIWPLFTNDFNPDMTNEFFQNAGTREKVINDLAKLVKENNMDGINIDFENVYLKDKERLVIFVRELTSVFHENNLVVSIDVTVRGGSENWSQCYDRGALGEVVDYIALMAYDEHWGSSPVSGSVASMGWVEKGIKGLLEEVPSEKLILGVPFYTRIWMETPTNEDPNKMNVKSKAVKMEAVNEILEKDGIEKVWDEESGQNYVEYVENNILHKIWIEDEKSMQLRADFVSKYDLAGIATWRRGFETEDIWTVIEERLTKK</sequence>
<dbReference type="Pfam" id="PF00704">
    <property type="entry name" value="Glyco_hydro_18"/>
    <property type="match status" value="1"/>
</dbReference>
<dbReference type="SMART" id="SM00636">
    <property type="entry name" value="Glyco_18"/>
    <property type="match status" value="1"/>
</dbReference>
<reference evidence="6 7" key="1">
    <citation type="submission" date="2019-03" db="EMBL/GenBank/DDBJ databases">
        <title>Genomic Encyclopedia of Type Strains, Phase IV (KMG-IV): sequencing the most valuable type-strain genomes for metagenomic binning, comparative biology and taxonomic classification.</title>
        <authorList>
            <person name="Goeker M."/>
        </authorList>
    </citation>
    <scope>NUCLEOTIDE SEQUENCE [LARGE SCALE GENOMIC DNA]</scope>
    <source>
        <strain evidence="6 7">DSM 102940</strain>
    </source>
</reference>
<dbReference type="InterPro" id="IPR017853">
    <property type="entry name" value="GH"/>
</dbReference>
<dbReference type="RefSeq" id="WP_165916319.1">
    <property type="nucleotide sequence ID" value="NZ_SLWV01000011.1"/>
</dbReference>
<evidence type="ECO:0000256" key="3">
    <source>
        <dbReference type="RuleBase" id="RU000489"/>
    </source>
</evidence>
<gene>
    <name evidence="6" type="ORF">EV214_11146</name>
</gene>
<dbReference type="GO" id="GO:0005975">
    <property type="term" value="P:carbohydrate metabolic process"/>
    <property type="evidence" value="ECO:0007669"/>
    <property type="project" value="InterPro"/>
</dbReference>
<dbReference type="InterPro" id="IPR029070">
    <property type="entry name" value="Chitinase_insertion_sf"/>
</dbReference>
<evidence type="ECO:0000256" key="1">
    <source>
        <dbReference type="ARBA" id="ARBA00022801"/>
    </source>
</evidence>
<organism evidence="6 7">
    <name type="scientific">Marinisporobacter balticus</name>
    <dbReference type="NCBI Taxonomy" id="2018667"/>
    <lineage>
        <taxon>Bacteria</taxon>
        <taxon>Bacillati</taxon>
        <taxon>Bacillota</taxon>
        <taxon>Clostridia</taxon>
        <taxon>Peptostreptococcales</taxon>
        <taxon>Thermotaleaceae</taxon>
        <taxon>Marinisporobacter</taxon>
    </lineage>
</organism>
<evidence type="ECO:0000256" key="2">
    <source>
        <dbReference type="ARBA" id="ARBA00023295"/>
    </source>
</evidence>
<proteinExistence type="inferred from homology"/>
<dbReference type="Gene3D" id="3.10.50.10">
    <property type="match status" value="1"/>
</dbReference>
<dbReference type="InterPro" id="IPR011583">
    <property type="entry name" value="Chitinase_II/V-like_cat"/>
</dbReference>
<dbReference type="Proteomes" id="UP000294919">
    <property type="component" value="Unassembled WGS sequence"/>
</dbReference>
<dbReference type="PROSITE" id="PS01095">
    <property type="entry name" value="GH18_1"/>
    <property type="match status" value="1"/>
</dbReference>
<comment type="similarity">
    <text evidence="4">Belongs to the glycosyl hydrolase 18 family.</text>
</comment>
<dbReference type="PANTHER" id="PTHR46066:SF2">
    <property type="entry name" value="CHITINASE DOMAIN-CONTAINING PROTEIN 1"/>
    <property type="match status" value="1"/>
</dbReference>
<dbReference type="Gene3D" id="3.20.20.80">
    <property type="entry name" value="Glycosidases"/>
    <property type="match status" value="1"/>
</dbReference>
<dbReference type="GO" id="GO:0004553">
    <property type="term" value="F:hydrolase activity, hydrolyzing O-glycosyl compounds"/>
    <property type="evidence" value="ECO:0007669"/>
    <property type="project" value="InterPro"/>
</dbReference>
<evidence type="ECO:0000313" key="6">
    <source>
        <dbReference type="EMBL" id="TCO74784.1"/>
    </source>
</evidence>
<evidence type="ECO:0000313" key="7">
    <source>
        <dbReference type="Proteomes" id="UP000294919"/>
    </source>
</evidence>
<dbReference type="PANTHER" id="PTHR46066">
    <property type="entry name" value="CHITINASE DOMAIN-CONTAINING PROTEIN 1 FAMILY MEMBER"/>
    <property type="match status" value="1"/>
</dbReference>
<evidence type="ECO:0000259" key="5">
    <source>
        <dbReference type="PROSITE" id="PS51910"/>
    </source>
</evidence>
<dbReference type="SUPFAM" id="SSF51445">
    <property type="entry name" value="(Trans)glycosidases"/>
    <property type="match status" value="1"/>
</dbReference>
<keyword evidence="1 3" id="KW-0378">Hydrolase</keyword>
<name>A0A4R2KMV7_9FIRM</name>
<dbReference type="AlphaFoldDB" id="A0A4R2KMV7"/>
<dbReference type="PROSITE" id="PS51910">
    <property type="entry name" value="GH18_2"/>
    <property type="match status" value="1"/>
</dbReference>
<protein>
    <submittedName>
        <fullName evidence="6">SH3 domain-containing protein</fullName>
    </submittedName>
</protein>
<keyword evidence="7" id="KW-1185">Reference proteome</keyword>
<evidence type="ECO:0000256" key="4">
    <source>
        <dbReference type="RuleBase" id="RU004453"/>
    </source>
</evidence>
<dbReference type="InterPro" id="IPR003646">
    <property type="entry name" value="SH3-like_bac-type"/>
</dbReference>
<dbReference type="Pfam" id="PF08239">
    <property type="entry name" value="SH3_3"/>
    <property type="match status" value="1"/>
</dbReference>
<dbReference type="EMBL" id="SLWV01000011">
    <property type="protein sequence ID" value="TCO74784.1"/>
    <property type="molecule type" value="Genomic_DNA"/>
</dbReference>
<dbReference type="GO" id="GO:0008061">
    <property type="term" value="F:chitin binding"/>
    <property type="evidence" value="ECO:0007669"/>
    <property type="project" value="InterPro"/>
</dbReference>
<comment type="caution">
    <text evidence="6">The sequence shown here is derived from an EMBL/GenBank/DDBJ whole genome shotgun (WGS) entry which is preliminary data.</text>
</comment>
<dbReference type="InterPro" id="IPR001223">
    <property type="entry name" value="Glyco_hydro18_cat"/>
</dbReference>
<accession>A0A4R2KMV7</accession>
<dbReference type="Gene3D" id="2.30.30.40">
    <property type="entry name" value="SH3 Domains"/>
    <property type="match status" value="1"/>
</dbReference>
<keyword evidence="2 3" id="KW-0326">Glycosidase</keyword>